<evidence type="ECO:0000256" key="6">
    <source>
        <dbReference type="SAM" id="MobiDB-lite"/>
    </source>
</evidence>
<comment type="similarity">
    <text evidence="2">Belongs to the EBP2 family.</text>
</comment>
<gene>
    <name evidence="7" type="ORF">SPI_09191</name>
</gene>
<feature type="compositionally biased region" description="Basic residues" evidence="6">
    <location>
        <begin position="22"/>
        <end position="39"/>
    </location>
</feature>
<keyword evidence="3" id="KW-0690">Ribosome biogenesis</keyword>
<reference evidence="7 8" key="1">
    <citation type="journal article" date="2016" name="Genome Biol. Evol.">
        <title>Divergent and convergent evolution of fungal pathogenicity.</title>
        <authorList>
            <person name="Shang Y."/>
            <person name="Xiao G."/>
            <person name="Zheng P."/>
            <person name="Cen K."/>
            <person name="Zhan S."/>
            <person name="Wang C."/>
        </authorList>
    </citation>
    <scope>NUCLEOTIDE SEQUENCE [LARGE SCALE GENOMIC DNA]</scope>
    <source>
        <strain evidence="7 8">RCEF 264</strain>
    </source>
</reference>
<feature type="compositionally biased region" description="Acidic residues" evidence="6">
    <location>
        <begin position="49"/>
        <end position="67"/>
    </location>
</feature>
<feature type="compositionally biased region" description="Basic and acidic residues" evidence="6">
    <location>
        <begin position="153"/>
        <end position="163"/>
    </location>
</feature>
<dbReference type="GO" id="GO:0034399">
    <property type="term" value="C:nuclear periphery"/>
    <property type="evidence" value="ECO:0007669"/>
    <property type="project" value="EnsemblFungi"/>
</dbReference>
<dbReference type="Pfam" id="PF05890">
    <property type="entry name" value="Ebp2"/>
    <property type="match status" value="1"/>
</dbReference>
<comment type="caution">
    <text evidence="7">The sequence shown here is derived from an EMBL/GenBank/DDBJ whole genome shotgun (WGS) entry which is preliminary data.</text>
</comment>
<evidence type="ECO:0000256" key="5">
    <source>
        <dbReference type="ARBA" id="ARBA00023242"/>
    </source>
</evidence>
<evidence type="ECO:0000313" key="8">
    <source>
        <dbReference type="Proteomes" id="UP000076874"/>
    </source>
</evidence>
<feature type="compositionally biased region" description="Acidic residues" evidence="6">
    <location>
        <begin position="81"/>
        <end position="90"/>
    </location>
</feature>
<dbReference type="EMBL" id="AZHD01000026">
    <property type="protein sequence ID" value="OAA53984.1"/>
    <property type="molecule type" value="Genomic_DNA"/>
</dbReference>
<dbReference type="GO" id="GO:0042273">
    <property type="term" value="P:ribosomal large subunit biogenesis"/>
    <property type="evidence" value="ECO:0007669"/>
    <property type="project" value="TreeGrafter"/>
</dbReference>
<evidence type="ECO:0000256" key="1">
    <source>
        <dbReference type="ARBA" id="ARBA00004604"/>
    </source>
</evidence>
<feature type="compositionally biased region" description="Polar residues" evidence="6">
    <location>
        <begin position="387"/>
        <end position="396"/>
    </location>
</feature>
<dbReference type="PANTHER" id="PTHR13028">
    <property type="entry name" value="RRNA PROCESSING PROTEIN EBNA1-BINDING PROTEIN-RELATED"/>
    <property type="match status" value="1"/>
</dbReference>
<dbReference type="GO" id="GO:0000280">
    <property type="term" value="P:nuclear division"/>
    <property type="evidence" value="ECO:0007669"/>
    <property type="project" value="EnsemblFungi"/>
</dbReference>
<proteinExistence type="inferred from homology"/>
<evidence type="ECO:0000313" key="7">
    <source>
        <dbReference type="EMBL" id="OAA53984.1"/>
    </source>
</evidence>
<keyword evidence="4" id="KW-0175">Coiled coil</keyword>
<dbReference type="GO" id="GO:0005730">
    <property type="term" value="C:nucleolus"/>
    <property type="evidence" value="ECO:0007669"/>
    <property type="project" value="UniProtKB-SubCell"/>
</dbReference>
<dbReference type="OrthoDB" id="443772at2759"/>
<evidence type="ECO:0000256" key="4">
    <source>
        <dbReference type="ARBA" id="ARBA00023054"/>
    </source>
</evidence>
<keyword evidence="8" id="KW-1185">Reference proteome</keyword>
<comment type="subcellular location">
    <subcellularLocation>
        <location evidence="1">Nucleus</location>
        <location evidence="1">Nucleolus</location>
    </subcellularLocation>
</comment>
<dbReference type="PANTHER" id="PTHR13028:SF0">
    <property type="entry name" value="RRNA-PROCESSING PROTEIN EBP2-RELATED"/>
    <property type="match status" value="1"/>
</dbReference>
<name>A0A167M6A2_9HYPO</name>
<protein>
    <submittedName>
        <fullName evidence="7">rRNA processing protein</fullName>
    </submittedName>
</protein>
<sequence>MGRSKLKVILATEKGTDVKRLQDKKRHKLALKQQAKKRSSSAGLLDDGVLFEDDGEDKEDDEDDDGGENNALIDIEASESSNEENGNDNDSDGHEIDFIAAMDDSDDSDSDVEMEAKTVTLSETIPIPAARPVSETTSRRNKKKDTGGNKGYENGEREFGNDGDKEDGEDGEIAWSDLDEEARAGLAVRARPTINNTAALTAALARIRTLQSDTFATGTLPFAFHMSITSAVPTADTIPDVQDDVARELQLYRQSRAAAVTAHRRLRQEGVPFARPADYFAEMVKDDEHMLEVRARLVQAASAKKASAEARKQRDLKKFGKQVQVAKLQERAHAKRETLAKIKTLKRKRQETGATNTHEADLFDVAVDHELSATTSPNKRPSGVFPLSSSRSNYHTPNAKRQKKNEKYGFGGKKRHAKSGDAFSSGDLSGFNPKLMKSSSGGRSGGSKAARPGKARRKAAAGRT</sequence>
<dbReference type="Proteomes" id="UP000076874">
    <property type="component" value="Unassembled WGS sequence"/>
</dbReference>
<dbReference type="GO" id="GO:0030687">
    <property type="term" value="C:preribosome, large subunit precursor"/>
    <property type="evidence" value="ECO:0007669"/>
    <property type="project" value="EnsemblFungi"/>
</dbReference>
<feature type="compositionally biased region" description="Low complexity" evidence="6">
    <location>
        <begin position="437"/>
        <end position="450"/>
    </location>
</feature>
<feature type="compositionally biased region" description="Acidic residues" evidence="6">
    <location>
        <begin position="103"/>
        <end position="113"/>
    </location>
</feature>
<dbReference type="GO" id="GO:0006364">
    <property type="term" value="P:rRNA processing"/>
    <property type="evidence" value="ECO:0007669"/>
    <property type="project" value="EnsemblFungi"/>
</dbReference>
<feature type="region of interest" description="Disordered" evidence="6">
    <location>
        <begin position="372"/>
        <end position="464"/>
    </location>
</feature>
<dbReference type="STRING" id="1081102.A0A167M6A2"/>
<dbReference type="AlphaFoldDB" id="A0A167M6A2"/>
<evidence type="ECO:0000256" key="2">
    <source>
        <dbReference type="ARBA" id="ARBA00007336"/>
    </source>
</evidence>
<dbReference type="GO" id="GO:0042802">
    <property type="term" value="F:identical protein binding"/>
    <property type="evidence" value="ECO:0007669"/>
    <property type="project" value="EnsemblFungi"/>
</dbReference>
<feature type="compositionally biased region" description="Basic residues" evidence="6">
    <location>
        <begin position="451"/>
        <end position="464"/>
    </location>
</feature>
<evidence type="ECO:0000256" key="3">
    <source>
        <dbReference type="ARBA" id="ARBA00022517"/>
    </source>
</evidence>
<dbReference type="InterPro" id="IPR008610">
    <property type="entry name" value="Ebp2"/>
</dbReference>
<organism evidence="7 8">
    <name type="scientific">Niveomyces insectorum RCEF 264</name>
    <dbReference type="NCBI Taxonomy" id="1081102"/>
    <lineage>
        <taxon>Eukaryota</taxon>
        <taxon>Fungi</taxon>
        <taxon>Dikarya</taxon>
        <taxon>Ascomycota</taxon>
        <taxon>Pezizomycotina</taxon>
        <taxon>Sordariomycetes</taxon>
        <taxon>Hypocreomycetidae</taxon>
        <taxon>Hypocreales</taxon>
        <taxon>Cordycipitaceae</taxon>
        <taxon>Niveomyces</taxon>
    </lineage>
</organism>
<keyword evidence="5" id="KW-0539">Nucleus</keyword>
<feature type="region of interest" description="Disordered" evidence="6">
    <location>
        <begin position="19"/>
        <end position="171"/>
    </location>
</feature>
<accession>A0A167M6A2</accession>